<dbReference type="NCBIfam" id="TIGR03342">
    <property type="entry name" value="dsrC_tusE_dsvC"/>
    <property type="match status" value="1"/>
</dbReference>
<sequence>MTIASNLSPERMQAPVSFDDWTESQAMEMAREEGIELTDGHWEVIYFLRNHCKEHGTSCTARYVIKALAERFKDRGGKRYLYTLFPHGPVYQASKLAGLPLPPSTLDFSFGSVH</sequence>
<dbReference type="GO" id="GO:0005737">
    <property type="term" value="C:cytoplasm"/>
    <property type="evidence" value="ECO:0007669"/>
    <property type="project" value="UniProtKB-SubCell"/>
</dbReference>
<dbReference type="RefSeq" id="WP_052469797.1">
    <property type="nucleotide sequence ID" value="NZ_AP012273.1"/>
</dbReference>
<evidence type="ECO:0000256" key="1">
    <source>
        <dbReference type="ARBA" id="ARBA00004496"/>
    </source>
</evidence>
<protein>
    <submittedName>
        <fullName evidence="4">tRNA 2-thiouridine synthesizing protein</fullName>
        <ecNumber evidence="4">2.8.1.-</ecNumber>
    </submittedName>
</protein>
<dbReference type="AlphaFoldDB" id="A0A7U6GGY6"/>
<accession>A0A7U6GGY6</accession>
<dbReference type="Gene3D" id="1.10.10.370">
    <property type="entry name" value="DsrC-like protein, C-terminal domain"/>
    <property type="match status" value="1"/>
</dbReference>
<comment type="subcellular location">
    <subcellularLocation>
        <location evidence="1">Cytoplasm</location>
    </subcellularLocation>
</comment>
<evidence type="ECO:0000313" key="5">
    <source>
        <dbReference type="Proteomes" id="UP000031631"/>
    </source>
</evidence>
<comment type="similarity">
    <text evidence="2">Belongs to the DsrC/TusE family.</text>
</comment>
<dbReference type="OrthoDB" id="9786347at2"/>
<dbReference type="Pfam" id="PF04358">
    <property type="entry name" value="DsrC"/>
    <property type="match status" value="1"/>
</dbReference>
<dbReference type="InterPro" id="IPR007453">
    <property type="entry name" value="DsrC/TusE"/>
</dbReference>
<proteinExistence type="inferred from homology"/>
<dbReference type="GO" id="GO:0016740">
    <property type="term" value="F:transferase activity"/>
    <property type="evidence" value="ECO:0007669"/>
    <property type="project" value="UniProtKB-KW"/>
</dbReference>
<evidence type="ECO:0000313" key="4">
    <source>
        <dbReference type="EMBL" id="BAO43410.1"/>
    </source>
</evidence>
<name>A0A7U6GGY6_9GAMM</name>
<evidence type="ECO:0000256" key="2">
    <source>
        <dbReference type="ARBA" id="ARBA00005718"/>
    </source>
</evidence>
<dbReference type="InterPro" id="IPR042072">
    <property type="entry name" value="DsrC-like_C"/>
</dbReference>
<reference evidence="4 5" key="1">
    <citation type="journal article" date="2014" name="PLoS ONE">
        <title>Physiological and genomic features of a novel sulfur-oxidizing gammaproteobacterium belonging to a previously uncultivated symbiotic lineage isolated from a hydrothermal vent.</title>
        <authorList>
            <person name="Nunoura T."/>
            <person name="Takaki Y."/>
            <person name="Kazama H."/>
            <person name="Kakuta J."/>
            <person name="Shimamura S."/>
            <person name="Makita H."/>
            <person name="Hirai M."/>
            <person name="Miyazaki M."/>
            <person name="Takai K."/>
        </authorList>
    </citation>
    <scope>NUCLEOTIDE SEQUENCE [LARGE SCALE GENOMIC DNA]</scope>
    <source>
        <strain evidence="4 5">Hiromi1</strain>
    </source>
</reference>
<keyword evidence="3" id="KW-0963">Cytoplasm</keyword>
<dbReference type="KEGG" id="tbn:TBH_C0465"/>
<evidence type="ECO:0000256" key="3">
    <source>
        <dbReference type="ARBA" id="ARBA00022490"/>
    </source>
</evidence>
<dbReference type="GO" id="GO:0002143">
    <property type="term" value="P:tRNA wobble position uridine thiolation"/>
    <property type="evidence" value="ECO:0007669"/>
    <property type="project" value="TreeGrafter"/>
</dbReference>
<dbReference type="PANTHER" id="PTHR37010">
    <property type="entry name" value="SULFURTRANSFERASE TUSE"/>
    <property type="match status" value="1"/>
</dbReference>
<dbReference type="Proteomes" id="UP000031631">
    <property type="component" value="Chromosome"/>
</dbReference>
<dbReference type="SUPFAM" id="SSF69721">
    <property type="entry name" value="DsrC, the gamma subunit of dissimilatory sulfite reductase"/>
    <property type="match status" value="1"/>
</dbReference>
<gene>
    <name evidence="4" type="ORF">TBH_C0465</name>
</gene>
<organism evidence="4 5">
    <name type="scientific">Thiolapillus brandeum</name>
    <dbReference type="NCBI Taxonomy" id="1076588"/>
    <lineage>
        <taxon>Bacteria</taxon>
        <taxon>Pseudomonadati</taxon>
        <taxon>Pseudomonadota</taxon>
        <taxon>Gammaproteobacteria</taxon>
        <taxon>Chromatiales</taxon>
        <taxon>Sedimenticolaceae</taxon>
        <taxon>Thiolapillus</taxon>
    </lineage>
</organism>
<dbReference type="InterPro" id="IPR025526">
    <property type="entry name" value="DsrC-like_dom_sf"/>
</dbReference>
<keyword evidence="4" id="KW-0808">Transferase</keyword>
<dbReference type="PANTHER" id="PTHR37010:SF1">
    <property type="entry name" value="SULFURTRANSFERASE TUSE"/>
    <property type="match status" value="1"/>
</dbReference>
<keyword evidence="5" id="KW-1185">Reference proteome</keyword>
<dbReference type="EMBL" id="AP012273">
    <property type="protein sequence ID" value="BAO43410.1"/>
    <property type="molecule type" value="Genomic_DNA"/>
</dbReference>
<dbReference type="GO" id="GO:0097163">
    <property type="term" value="F:sulfur carrier activity"/>
    <property type="evidence" value="ECO:0007669"/>
    <property type="project" value="TreeGrafter"/>
</dbReference>
<dbReference type="EC" id="2.8.1.-" evidence="4"/>